<dbReference type="SUPFAM" id="SSF53474">
    <property type="entry name" value="alpha/beta-Hydrolases"/>
    <property type="match status" value="1"/>
</dbReference>
<dbReference type="InterPro" id="IPR000073">
    <property type="entry name" value="AB_hydrolase_1"/>
</dbReference>
<dbReference type="GO" id="GO:0005739">
    <property type="term" value="C:mitochondrion"/>
    <property type="evidence" value="ECO:0007669"/>
    <property type="project" value="TreeGrafter"/>
</dbReference>
<dbReference type="PANTHER" id="PTHR46118:SF4">
    <property type="entry name" value="PROTEIN ABHD11"/>
    <property type="match status" value="1"/>
</dbReference>
<dbReference type="Pfam" id="PF00561">
    <property type="entry name" value="Abhydrolase_1"/>
    <property type="match status" value="1"/>
</dbReference>
<dbReference type="GeneID" id="30993470"/>
<evidence type="ECO:0000313" key="5">
    <source>
        <dbReference type="Proteomes" id="UP000095085"/>
    </source>
</evidence>
<dbReference type="OrthoDB" id="8119704at2759"/>
<evidence type="ECO:0000256" key="1">
    <source>
        <dbReference type="ARBA" id="ARBA00008645"/>
    </source>
</evidence>
<name>A0A1E4RGA5_9ASCO</name>
<protein>
    <submittedName>
        <fullName evidence="4">Alpha/beta-hydrolase</fullName>
    </submittedName>
</protein>
<dbReference type="InterPro" id="IPR029058">
    <property type="entry name" value="AB_hydrolase_fold"/>
</dbReference>
<feature type="domain" description="AB hydrolase-1" evidence="3">
    <location>
        <begin position="9"/>
        <end position="267"/>
    </location>
</feature>
<dbReference type="Gene3D" id="3.40.50.1820">
    <property type="entry name" value="alpha/beta hydrolase"/>
    <property type="match status" value="1"/>
</dbReference>
<comment type="similarity">
    <text evidence="1">Belongs to the AB hydrolase superfamily.</text>
</comment>
<dbReference type="EMBL" id="KV454543">
    <property type="protein sequence ID" value="ODV66246.1"/>
    <property type="molecule type" value="Genomic_DNA"/>
</dbReference>
<keyword evidence="2 4" id="KW-0378">Hydrolase</keyword>
<dbReference type="STRING" id="984485.A0A1E4RGA5"/>
<evidence type="ECO:0000256" key="2">
    <source>
        <dbReference type="ARBA" id="ARBA00022801"/>
    </source>
</evidence>
<keyword evidence="5" id="KW-1185">Reference proteome</keyword>
<dbReference type="GO" id="GO:0052689">
    <property type="term" value="F:carboxylic ester hydrolase activity"/>
    <property type="evidence" value="ECO:0007669"/>
    <property type="project" value="TreeGrafter"/>
</dbReference>
<evidence type="ECO:0000259" key="3">
    <source>
        <dbReference type="Pfam" id="PF00561"/>
    </source>
</evidence>
<accession>A0A1E4RGA5</accession>
<evidence type="ECO:0000313" key="4">
    <source>
        <dbReference type="EMBL" id="ODV66246.1"/>
    </source>
</evidence>
<dbReference type="RefSeq" id="XP_020075313.1">
    <property type="nucleotide sequence ID" value="XM_020218920.1"/>
</dbReference>
<organism evidence="4 5">
    <name type="scientific">Hyphopichia burtonii NRRL Y-1933</name>
    <dbReference type="NCBI Taxonomy" id="984485"/>
    <lineage>
        <taxon>Eukaryota</taxon>
        <taxon>Fungi</taxon>
        <taxon>Dikarya</taxon>
        <taxon>Ascomycota</taxon>
        <taxon>Saccharomycotina</taxon>
        <taxon>Pichiomycetes</taxon>
        <taxon>Debaryomycetaceae</taxon>
        <taxon>Hyphopichia</taxon>
    </lineage>
</organism>
<dbReference type="PANTHER" id="PTHR46118">
    <property type="entry name" value="PROTEIN ABHD11"/>
    <property type="match status" value="1"/>
</dbReference>
<sequence length="281" mass="31888">MGTRNGKTPIVFLHGLFGNAKNWTSSANSIIHHDPRTIHCLDLRNHGGSPHALPHDYHSLAMDVITYLENHAPQNQFILAGHSMGAKTAMLVALLRPDLVHKLIVIDNSPVNQPLPAEFAQYLEGMVQVEQMQKSLTKNLSTKDQLKQIDAVLKDYVPDKLTRVFLASNLKQSLLPPHHHSQHHALSKMAKPPLRFQIPVIPLQQHSLLENMGNWPQLHAKSKAATLVLRGLHSGFVTDQHIQNDFPRYFSHFQVRDFDCGHWLVSERKDQFVQEVLLFIQ</sequence>
<gene>
    <name evidence="4" type="ORF">HYPBUDRAFT_112639</name>
</gene>
<reference evidence="5" key="1">
    <citation type="submission" date="2016-05" db="EMBL/GenBank/DDBJ databases">
        <title>Comparative genomics of biotechnologically important yeasts.</title>
        <authorList>
            <consortium name="DOE Joint Genome Institute"/>
            <person name="Riley R."/>
            <person name="Haridas S."/>
            <person name="Wolfe K.H."/>
            <person name="Lopes M.R."/>
            <person name="Hittinger C.T."/>
            <person name="Goker M."/>
            <person name="Salamov A."/>
            <person name="Wisecaver J."/>
            <person name="Long T.M."/>
            <person name="Aerts A.L."/>
            <person name="Barry K."/>
            <person name="Choi C."/>
            <person name="Clum A."/>
            <person name="Coughlan A.Y."/>
            <person name="Deshpande S."/>
            <person name="Douglass A.P."/>
            <person name="Hanson S.J."/>
            <person name="Klenk H.-P."/>
            <person name="Labutti K."/>
            <person name="Lapidus A."/>
            <person name="Lindquist E."/>
            <person name="Lipzen A."/>
            <person name="Meier-Kolthoff J.P."/>
            <person name="Ohm R.A."/>
            <person name="Otillar R.P."/>
            <person name="Pangilinan J."/>
            <person name="Peng Y."/>
            <person name="Rokas A."/>
            <person name="Rosa C.A."/>
            <person name="Scheuner C."/>
            <person name="Sibirny A.A."/>
            <person name="Slot J.C."/>
            <person name="Stielow J.B."/>
            <person name="Sun H."/>
            <person name="Kurtzman C.P."/>
            <person name="Blackwell M."/>
            <person name="Grigoriev I.V."/>
            <person name="Jeffries T.W."/>
        </authorList>
    </citation>
    <scope>NUCLEOTIDE SEQUENCE [LARGE SCALE GENOMIC DNA]</scope>
    <source>
        <strain evidence="5">NRRL Y-1933</strain>
    </source>
</reference>
<dbReference type="AlphaFoldDB" id="A0A1E4RGA5"/>
<proteinExistence type="inferred from homology"/>
<dbReference type="Proteomes" id="UP000095085">
    <property type="component" value="Unassembled WGS sequence"/>
</dbReference>